<keyword evidence="1" id="KW-0547">Nucleotide-binding</keyword>
<dbReference type="Pfam" id="PF00271">
    <property type="entry name" value="Helicase_C"/>
    <property type="match status" value="1"/>
</dbReference>
<dbReference type="InterPro" id="IPR001650">
    <property type="entry name" value="Helicase_C-like"/>
</dbReference>
<keyword evidence="11" id="KW-1185">Reference proteome</keyword>
<feature type="compositionally biased region" description="Basic and acidic residues" evidence="6">
    <location>
        <begin position="333"/>
        <end position="346"/>
    </location>
</feature>
<dbReference type="PROSITE" id="PS51194">
    <property type="entry name" value="HELICASE_CTER"/>
    <property type="match status" value="1"/>
</dbReference>
<evidence type="ECO:0000256" key="2">
    <source>
        <dbReference type="ARBA" id="ARBA00022801"/>
    </source>
</evidence>
<feature type="compositionally biased region" description="Low complexity" evidence="6">
    <location>
        <begin position="182"/>
        <end position="192"/>
    </location>
</feature>
<evidence type="ECO:0000259" key="8">
    <source>
        <dbReference type="PROSITE" id="PS51194"/>
    </source>
</evidence>
<dbReference type="CDD" id="cd18787">
    <property type="entry name" value="SF2_C_DEAD"/>
    <property type="match status" value="1"/>
</dbReference>
<evidence type="ECO:0000256" key="4">
    <source>
        <dbReference type="ARBA" id="ARBA00022840"/>
    </source>
</evidence>
<feature type="compositionally biased region" description="Basic and acidic residues" evidence="6">
    <location>
        <begin position="125"/>
        <end position="140"/>
    </location>
</feature>
<dbReference type="PANTHER" id="PTHR47960">
    <property type="entry name" value="DEAD-BOX ATP-DEPENDENT RNA HELICASE 50"/>
    <property type="match status" value="1"/>
</dbReference>
<proteinExistence type="predicted"/>
<dbReference type="InterPro" id="IPR044742">
    <property type="entry name" value="DEAD/DEAH_RhlB"/>
</dbReference>
<dbReference type="PROSITE" id="PS51192">
    <property type="entry name" value="HELICASE_ATP_BIND_1"/>
    <property type="match status" value="1"/>
</dbReference>
<feature type="compositionally biased region" description="Low complexity" evidence="6">
    <location>
        <begin position="74"/>
        <end position="84"/>
    </location>
</feature>
<evidence type="ECO:0000256" key="3">
    <source>
        <dbReference type="ARBA" id="ARBA00022806"/>
    </source>
</evidence>
<sequence length="852" mass="93743">MMSEALVVSNANLFMVGLRKSPTTSSFEKQSQLQLPNPFVFKFHSTNLSRFITPTAAAAAATNRNSQAGGGGRSSSSSSRGYSSTDSARYKDSYDKQRRNGIQDHYSRSTSSSSSSAPSYSFSQKTDRQKTQEEAEDHQRHTFGKQMERPDDESRDSRKTFRNSSGYGNSGGRYDDGNVQEGGNSSSYNKSSKGGGSGRYRGSLKAGYDANYRGSSRSNSVNPDQRSSRSSRHRRRRYPDKGLPKGMYEMVDNETGEKVFVWGTEDEELPVPTPADLKWEYTKTAISGDVSDESWYKAMEASMGGASGAFSVKGVRQGEVTEGDETQRHRKMDRKDHQEPSKDREPSVATKSNFLDDLRIQTHRKLGSGPSPPPESLKTMNAKLVMRHEGSLETLNGTVDKSHPQLSKASGDDDDTATVVVKPRGMRDLNARSNFDPRLTDEYFGSKSFKDVGASEEVIKALTSLQVMRPSAIQAMAFKPVLEGQSCIIADQTGSGKTLAYVAPLVQSLRNEEANGAAKALSKKPRVLVLVPTSELAVQVLNVCRAVSKGGAPFRSIILTGGFKWKTQVESLVQGAEIVVATPGRFLQHLQSGTLQLNNLKCVVLDEVDILYDDEEFLEVLQTVEQAAAKHVQYVHVTATLPVDIHDSLLSRYPDSVPLMGPSLHRTAVGLQEILVDCSGAEGEEKTPEAAFVSKRTALLQLVDERPVSKSIVFCNKIETCRKVENALARHDRNETKLVVLPYHAALSQQARLESMQQFLESKPKKNMFLVCTDRASRGLDSFDVEHVVLFDFPRDPSEYVRRVGRTARGAGGTGKVFVFALGKQVAMARRIMARNEKGHPVHSVPGSQYET</sequence>
<feature type="compositionally biased region" description="Basic residues" evidence="6">
    <location>
        <begin position="229"/>
        <end position="238"/>
    </location>
</feature>
<gene>
    <name evidence="10" type="ORF">CSSPJE1EN1_LOCUS9770</name>
</gene>
<dbReference type="Gene3D" id="3.40.50.300">
    <property type="entry name" value="P-loop containing nucleotide triphosphate hydrolases"/>
    <property type="match status" value="2"/>
</dbReference>
<feature type="domain" description="Helicase ATP-binding" evidence="7">
    <location>
        <begin position="478"/>
        <end position="659"/>
    </location>
</feature>
<organism evidence="10 11">
    <name type="scientific">Sphagnum jensenii</name>
    <dbReference type="NCBI Taxonomy" id="128206"/>
    <lineage>
        <taxon>Eukaryota</taxon>
        <taxon>Viridiplantae</taxon>
        <taxon>Streptophyta</taxon>
        <taxon>Embryophyta</taxon>
        <taxon>Bryophyta</taxon>
        <taxon>Sphagnophytina</taxon>
        <taxon>Sphagnopsida</taxon>
        <taxon>Sphagnales</taxon>
        <taxon>Sphagnaceae</taxon>
        <taxon>Sphagnum</taxon>
    </lineage>
</organism>
<dbReference type="SMART" id="SM00490">
    <property type="entry name" value="HELICc"/>
    <property type="match status" value="1"/>
</dbReference>
<evidence type="ECO:0008006" key="12">
    <source>
        <dbReference type="Google" id="ProtNLM"/>
    </source>
</evidence>
<dbReference type="InterPro" id="IPR011545">
    <property type="entry name" value="DEAD/DEAH_box_helicase_dom"/>
</dbReference>
<feature type="region of interest" description="Disordered" evidence="6">
    <location>
        <begin position="62"/>
        <end position="247"/>
    </location>
</feature>
<dbReference type="EMBL" id="OZ020111">
    <property type="protein sequence ID" value="CAK9264292.1"/>
    <property type="molecule type" value="Genomic_DNA"/>
</dbReference>
<feature type="domain" description="Helicase C-terminal" evidence="8">
    <location>
        <begin position="695"/>
        <end position="852"/>
    </location>
</feature>
<dbReference type="InterPro" id="IPR027417">
    <property type="entry name" value="P-loop_NTPase"/>
</dbReference>
<accession>A0ABP0WBR7</accession>
<feature type="compositionally biased region" description="Basic and acidic residues" evidence="6">
    <location>
        <begin position="88"/>
        <end position="107"/>
    </location>
</feature>
<evidence type="ECO:0000259" key="7">
    <source>
        <dbReference type="PROSITE" id="PS51192"/>
    </source>
</evidence>
<evidence type="ECO:0000256" key="5">
    <source>
        <dbReference type="PROSITE-ProRule" id="PRU00552"/>
    </source>
</evidence>
<dbReference type="Proteomes" id="UP001497444">
    <property type="component" value="Chromosome 16"/>
</dbReference>
<dbReference type="InterPro" id="IPR014001">
    <property type="entry name" value="Helicase_ATP-bd"/>
</dbReference>
<feature type="compositionally biased region" description="Polar residues" evidence="6">
    <location>
        <begin position="213"/>
        <end position="225"/>
    </location>
</feature>
<dbReference type="SUPFAM" id="SSF52540">
    <property type="entry name" value="P-loop containing nucleoside triphosphate hydrolases"/>
    <property type="match status" value="1"/>
</dbReference>
<keyword evidence="2" id="KW-0378">Hydrolase</keyword>
<dbReference type="Pfam" id="PF00270">
    <property type="entry name" value="DEAD"/>
    <property type="match status" value="1"/>
</dbReference>
<evidence type="ECO:0000256" key="6">
    <source>
        <dbReference type="SAM" id="MobiDB-lite"/>
    </source>
</evidence>
<protein>
    <recommendedName>
        <fullName evidence="12">RNA helicase</fullName>
    </recommendedName>
</protein>
<evidence type="ECO:0000259" key="9">
    <source>
        <dbReference type="PROSITE" id="PS51195"/>
    </source>
</evidence>
<dbReference type="InterPro" id="IPR014014">
    <property type="entry name" value="RNA_helicase_DEAD_Q_motif"/>
</dbReference>
<reference evidence="10" key="1">
    <citation type="submission" date="2024-02" db="EMBL/GenBank/DDBJ databases">
        <authorList>
            <consortium name="ELIXIR-Norway"/>
            <consortium name="Elixir Norway"/>
        </authorList>
    </citation>
    <scope>NUCLEOTIDE SEQUENCE</scope>
</reference>
<feature type="compositionally biased region" description="Polar residues" evidence="6">
    <location>
        <begin position="395"/>
        <end position="408"/>
    </location>
</feature>
<dbReference type="SMART" id="SM00487">
    <property type="entry name" value="DEXDc"/>
    <property type="match status" value="1"/>
</dbReference>
<feature type="region of interest" description="Disordered" evidence="6">
    <location>
        <begin position="395"/>
        <end position="416"/>
    </location>
</feature>
<feature type="compositionally biased region" description="Low complexity" evidence="6">
    <location>
        <begin position="108"/>
        <end position="123"/>
    </location>
</feature>
<keyword evidence="3" id="KW-0347">Helicase</keyword>
<feature type="short sequence motif" description="Q motif" evidence="5">
    <location>
        <begin position="447"/>
        <end position="475"/>
    </location>
</feature>
<evidence type="ECO:0000313" key="11">
    <source>
        <dbReference type="Proteomes" id="UP001497444"/>
    </source>
</evidence>
<dbReference type="CDD" id="cd00268">
    <property type="entry name" value="DEADc"/>
    <property type="match status" value="1"/>
</dbReference>
<dbReference type="PROSITE" id="PS51195">
    <property type="entry name" value="Q_MOTIF"/>
    <property type="match status" value="1"/>
</dbReference>
<evidence type="ECO:0000313" key="10">
    <source>
        <dbReference type="EMBL" id="CAK9264292.1"/>
    </source>
</evidence>
<keyword evidence="4" id="KW-0067">ATP-binding</keyword>
<feature type="domain" description="DEAD-box RNA helicase Q" evidence="9">
    <location>
        <begin position="447"/>
        <end position="475"/>
    </location>
</feature>
<name>A0ABP0WBR7_9BRYO</name>
<feature type="region of interest" description="Disordered" evidence="6">
    <location>
        <begin position="313"/>
        <end position="353"/>
    </location>
</feature>
<evidence type="ECO:0000256" key="1">
    <source>
        <dbReference type="ARBA" id="ARBA00022741"/>
    </source>
</evidence>